<proteinExistence type="predicted"/>
<organism evidence="1 2">
    <name type="scientific">Streptomyces avermitilis</name>
    <dbReference type="NCBI Taxonomy" id="33903"/>
    <lineage>
        <taxon>Bacteria</taxon>
        <taxon>Bacillati</taxon>
        <taxon>Actinomycetota</taxon>
        <taxon>Actinomycetes</taxon>
        <taxon>Kitasatosporales</taxon>
        <taxon>Streptomycetaceae</taxon>
        <taxon>Streptomyces</taxon>
    </lineage>
</organism>
<name>A0A4D4MNQ8_STRAX</name>
<evidence type="ECO:0000313" key="1">
    <source>
        <dbReference type="EMBL" id="GDY73731.1"/>
    </source>
</evidence>
<sequence>MELAAELAHRVVILAAGEVVADGPTAEVVVASPSFAPQVTKILAPQHWLTVTQVREALA</sequence>
<protein>
    <submittedName>
        <fullName evidence="1">Uncharacterized protein</fullName>
    </submittedName>
</protein>
<evidence type="ECO:0000313" key="2">
    <source>
        <dbReference type="Proteomes" id="UP000299211"/>
    </source>
</evidence>
<accession>A0A4D4MNQ8</accession>
<dbReference type="Proteomes" id="UP000299211">
    <property type="component" value="Unassembled WGS sequence"/>
</dbReference>
<comment type="caution">
    <text evidence="1">The sequence shown here is derived from an EMBL/GenBank/DDBJ whole genome shotgun (WGS) entry which is preliminary data.</text>
</comment>
<dbReference type="AlphaFoldDB" id="A0A4D4MNQ8"/>
<gene>
    <name evidence="1" type="ORF">SAV31267_032160</name>
</gene>
<dbReference type="EMBL" id="BJHY01000001">
    <property type="protein sequence ID" value="GDY73731.1"/>
    <property type="molecule type" value="Genomic_DNA"/>
</dbReference>
<reference evidence="1 2" key="1">
    <citation type="submission" date="2019-04" db="EMBL/GenBank/DDBJ databases">
        <title>Draft genome sequences of Streptomyces avermitilis ATCC 31267.</title>
        <authorList>
            <person name="Komaki H."/>
            <person name="Tamura T."/>
            <person name="Hosoyama A."/>
        </authorList>
    </citation>
    <scope>NUCLEOTIDE SEQUENCE [LARGE SCALE GENOMIC DNA]</scope>
    <source>
        <strain evidence="1 2">ATCC 31267</strain>
    </source>
</reference>